<organism evidence="2 3">
    <name type="scientific">Pannonibacter tanglangensis</name>
    <dbReference type="NCBI Taxonomy" id="2750084"/>
    <lineage>
        <taxon>Bacteria</taxon>
        <taxon>Pseudomonadati</taxon>
        <taxon>Pseudomonadota</taxon>
        <taxon>Alphaproteobacteria</taxon>
        <taxon>Hyphomicrobiales</taxon>
        <taxon>Stappiaceae</taxon>
        <taxon>Pannonibacter</taxon>
    </lineage>
</organism>
<keyword evidence="1" id="KW-0812">Transmembrane</keyword>
<dbReference type="AlphaFoldDB" id="A0A7X5F2P2"/>
<keyword evidence="1" id="KW-0472">Membrane</keyword>
<dbReference type="Pfam" id="PF05437">
    <property type="entry name" value="AzlD"/>
    <property type="match status" value="1"/>
</dbReference>
<evidence type="ECO:0000313" key="3">
    <source>
        <dbReference type="Proteomes" id="UP000586722"/>
    </source>
</evidence>
<keyword evidence="3" id="KW-1185">Reference proteome</keyword>
<proteinExistence type="predicted"/>
<evidence type="ECO:0000256" key="1">
    <source>
        <dbReference type="SAM" id="Phobius"/>
    </source>
</evidence>
<comment type="caution">
    <text evidence="2">The sequence shown here is derived from an EMBL/GenBank/DDBJ whole genome shotgun (WGS) entry which is preliminary data.</text>
</comment>
<gene>
    <name evidence="2" type="ORF">GWI72_03840</name>
</gene>
<feature type="transmembrane region" description="Helical" evidence="1">
    <location>
        <begin position="97"/>
        <end position="114"/>
    </location>
</feature>
<keyword evidence="1" id="KW-1133">Transmembrane helix</keyword>
<feature type="transmembrane region" description="Helical" evidence="1">
    <location>
        <begin position="75"/>
        <end position="92"/>
    </location>
</feature>
<reference evidence="3" key="1">
    <citation type="submission" date="2020-01" db="EMBL/GenBank/DDBJ databases">
        <authorList>
            <person name="Fang Y."/>
            <person name="Sun R."/>
            <person name="Nie L."/>
            <person name="He J."/>
            <person name="Hao L."/>
            <person name="Wang L."/>
            <person name="Su S."/>
            <person name="Lv E."/>
            <person name="Zhang Z."/>
            <person name="Xie R."/>
            <person name="Liu H."/>
        </authorList>
    </citation>
    <scope>NUCLEOTIDE SEQUENCE [LARGE SCALE GENOMIC DNA]</scope>
    <source>
        <strain evidence="3">XCT-53</strain>
    </source>
</reference>
<dbReference type="EMBL" id="JAABLQ010000001">
    <property type="protein sequence ID" value="NBN77394.1"/>
    <property type="molecule type" value="Genomic_DNA"/>
</dbReference>
<protein>
    <submittedName>
        <fullName evidence="2">AzlD domain-containing protein</fullName>
    </submittedName>
</protein>
<name>A0A7X5F2P2_9HYPH</name>
<dbReference type="Proteomes" id="UP000586722">
    <property type="component" value="Unassembled WGS sequence"/>
</dbReference>
<evidence type="ECO:0000313" key="2">
    <source>
        <dbReference type="EMBL" id="NBN77394.1"/>
    </source>
</evidence>
<accession>A0A7X5F2P2</accession>
<feature type="transmembrane region" description="Helical" evidence="1">
    <location>
        <begin position="43"/>
        <end position="63"/>
    </location>
</feature>
<sequence>MSAAAIAGFWPYVMIVVAGWLATDIWRWLGVLAAGRLREDSELLVFVRAIATALVAGVIARLILFPTGALEATPMALRVAAAAAGFAAFLLLRQQVILGVLAAEVVLIGGWLLLGA</sequence>
<dbReference type="InterPro" id="IPR008407">
    <property type="entry name" value="Brnchd-chn_aa_trnsp_AzlD"/>
</dbReference>
<feature type="transmembrane region" description="Helical" evidence="1">
    <location>
        <begin position="12"/>
        <end position="31"/>
    </location>
</feature>